<feature type="region of interest" description="Disordered" evidence="1">
    <location>
        <begin position="1"/>
        <end position="56"/>
    </location>
</feature>
<evidence type="ECO:0000256" key="1">
    <source>
        <dbReference type="SAM" id="MobiDB-lite"/>
    </source>
</evidence>
<feature type="compositionally biased region" description="Basic residues" evidence="1">
    <location>
        <begin position="1"/>
        <end position="14"/>
    </location>
</feature>
<keyword evidence="3" id="KW-1185">Reference proteome</keyword>
<name>A0A226EB12_FOLCA</name>
<reference evidence="2 3" key="1">
    <citation type="submission" date="2015-12" db="EMBL/GenBank/DDBJ databases">
        <title>The genome of Folsomia candida.</title>
        <authorList>
            <person name="Faddeeva A."/>
            <person name="Derks M.F."/>
            <person name="Anvar Y."/>
            <person name="Smit S."/>
            <person name="Van Straalen N."/>
            <person name="Roelofs D."/>
        </authorList>
    </citation>
    <scope>NUCLEOTIDE SEQUENCE [LARGE SCALE GENOMIC DNA]</scope>
    <source>
        <strain evidence="2 3">VU population</strain>
        <tissue evidence="2">Whole body</tissue>
    </source>
</reference>
<evidence type="ECO:0000313" key="3">
    <source>
        <dbReference type="Proteomes" id="UP000198287"/>
    </source>
</evidence>
<gene>
    <name evidence="2" type="ORF">Fcan01_10662</name>
</gene>
<organism evidence="2 3">
    <name type="scientific">Folsomia candida</name>
    <name type="common">Springtail</name>
    <dbReference type="NCBI Taxonomy" id="158441"/>
    <lineage>
        <taxon>Eukaryota</taxon>
        <taxon>Metazoa</taxon>
        <taxon>Ecdysozoa</taxon>
        <taxon>Arthropoda</taxon>
        <taxon>Hexapoda</taxon>
        <taxon>Collembola</taxon>
        <taxon>Entomobryomorpha</taxon>
        <taxon>Isotomoidea</taxon>
        <taxon>Isotomidae</taxon>
        <taxon>Proisotominae</taxon>
        <taxon>Folsomia</taxon>
    </lineage>
</organism>
<dbReference type="Proteomes" id="UP000198287">
    <property type="component" value="Unassembled WGS sequence"/>
</dbReference>
<comment type="caution">
    <text evidence="2">The sequence shown here is derived from an EMBL/GenBank/DDBJ whole genome shotgun (WGS) entry which is preliminary data.</text>
</comment>
<dbReference type="OrthoDB" id="10015795at2759"/>
<proteinExistence type="predicted"/>
<accession>A0A226EB12</accession>
<sequence>MDKTRSRKLFRKARQGTSDFSLLSESGDRKNQTTPKPHPKTSHPEAATPQFDSISGADDLYSSDYSDSHIFTESDSSDSDCDKTDTSSCTSDLRTWAVKHNITFSALSDLLDILKRRPGFDLPSDPRTLLRTPRTCAIEKVEPGESDEKVIVFMVERKKVYRALATSLLCSVDPTNRRIRNTYEYACRSGY</sequence>
<protein>
    <submittedName>
        <fullName evidence="2">Uncharacterized protein</fullName>
    </submittedName>
</protein>
<dbReference type="EMBL" id="LNIX01000005">
    <property type="protein sequence ID" value="OXA54599.1"/>
    <property type="molecule type" value="Genomic_DNA"/>
</dbReference>
<evidence type="ECO:0000313" key="2">
    <source>
        <dbReference type="EMBL" id="OXA54599.1"/>
    </source>
</evidence>
<feature type="compositionally biased region" description="Polar residues" evidence="1">
    <location>
        <begin position="15"/>
        <end position="24"/>
    </location>
</feature>
<dbReference type="AlphaFoldDB" id="A0A226EB12"/>